<dbReference type="PANTHER" id="PTHR42085">
    <property type="entry name" value="F-BOX DOMAIN-CONTAINING PROTEIN"/>
    <property type="match status" value="1"/>
</dbReference>
<feature type="region of interest" description="Disordered" evidence="1">
    <location>
        <begin position="1"/>
        <end position="22"/>
    </location>
</feature>
<dbReference type="PANTHER" id="PTHR42085:SF1">
    <property type="entry name" value="F-BOX DOMAIN-CONTAINING PROTEIN"/>
    <property type="match status" value="1"/>
</dbReference>
<sequence>MRPSAHSPVSITTEQPRPPARSFLNLPPEIRNIIYKWIFPKGPSAAQLLARRSGGYLQMSDRFTLLETCRQIHQEVSSLLRGEQRFVIKQPKTLIDVLDNDNEEIGQKIIQSIIPTGQIKIRYDLDQHTVSNDMNFLIQISKDFCFHVAKFTEVRITAAISVASDFQKLERWVQSGRAQVAMTDACDPVRSALIELQVLQTDDEYEENPMTDGAALLWAVRDLPVYAQVQTVVYDGSEKRKEDKQELHNVRAGLLLFIHRLIRKSPDAICPQIWLGKDLQVAFATLRLPDGSTERVSNKRADCSWHHIHTSLEAGDLIRHYRDAEGLQTHASLDEPFGKKTLLEVAKAVAGNLYTFFYI</sequence>
<comment type="caution">
    <text evidence="2">The sequence shown here is derived from an EMBL/GenBank/DDBJ whole genome shotgun (WGS) entry which is preliminary data.</text>
</comment>
<name>A0A9W8X2S4_9PLEO</name>
<protein>
    <recommendedName>
        <fullName evidence="4">F-box domain-containing protein</fullName>
    </recommendedName>
</protein>
<dbReference type="InterPro" id="IPR038883">
    <property type="entry name" value="AN11006-like"/>
</dbReference>
<gene>
    <name evidence="2" type="ORF">N0V87_003077</name>
</gene>
<reference evidence="2" key="1">
    <citation type="submission" date="2022-10" db="EMBL/GenBank/DDBJ databases">
        <title>Tapping the CABI collections for fungal endophytes: first genome assemblies for Collariella, Neodidymelliopsis, Ascochyta clinopodiicola, Didymella pomorum, Didymosphaeria variabile, Neocosmospora piperis and Neocucurbitaria cava.</title>
        <authorList>
            <person name="Hill R."/>
        </authorList>
    </citation>
    <scope>NUCLEOTIDE SEQUENCE</scope>
    <source>
        <strain evidence="2">IMI 360193</strain>
    </source>
</reference>
<dbReference type="AlphaFoldDB" id="A0A9W8X2S4"/>
<evidence type="ECO:0008006" key="4">
    <source>
        <dbReference type="Google" id="ProtNLM"/>
    </source>
</evidence>
<accession>A0A9W8X2S4</accession>
<evidence type="ECO:0000313" key="2">
    <source>
        <dbReference type="EMBL" id="KAJ4339636.1"/>
    </source>
</evidence>
<organism evidence="2 3">
    <name type="scientific">Didymella glomerata</name>
    <dbReference type="NCBI Taxonomy" id="749621"/>
    <lineage>
        <taxon>Eukaryota</taxon>
        <taxon>Fungi</taxon>
        <taxon>Dikarya</taxon>
        <taxon>Ascomycota</taxon>
        <taxon>Pezizomycotina</taxon>
        <taxon>Dothideomycetes</taxon>
        <taxon>Pleosporomycetidae</taxon>
        <taxon>Pleosporales</taxon>
        <taxon>Pleosporineae</taxon>
        <taxon>Didymellaceae</taxon>
        <taxon>Didymella</taxon>
    </lineage>
</organism>
<evidence type="ECO:0000256" key="1">
    <source>
        <dbReference type="SAM" id="MobiDB-lite"/>
    </source>
</evidence>
<dbReference type="EMBL" id="JAPEUV010000021">
    <property type="protein sequence ID" value="KAJ4339636.1"/>
    <property type="molecule type" value="Genomic_DNA"/>
</dbReference>
<proteinExistence type="predicted"/>
<keyword evidence="3" id="KW-1185">Reference proteome</keyword>
<dbReference type="Proteomes" id="UP001140562">
    <property type="component" value="Unassembled WGS sequence"/>
</dbReference>
<evidence type="ECO:0000313" key="3">
    <source>
        <dbReference type="Proteomes" id="UP001140562"/>
    </source>
</evidence>
<dbReference type="OrthoDB" id="62952at2759"/>